<dbReference type="AlphaFoldDB" id="A0A0D9P9P9"/>
<organism evidence="2 3">
    <name type="scientific">Metarhizium anisopliae BRIP 53293</name>
    <dbReference type="NCBI Taxonomy" id="1291518"/>
    <lineage>
        <taxon>Eukaryota</taxon>
        <taxon>Fungi</taxon>
        <taxon>Dikarya</taxon>
        <taxon>Ascomycota</taxon>
        <taxon>Pezizomycotina</taxon>
        <taxon>Sordariomycetes</taxon>
        <taxon>Hypocreomycetidae</taxon>
        <taxon>Hypocreales</taxon>
        <taxon>Clavicipitaceae</taxon>
        <taxon>Metarhizium</taxon>
    </lineage>
</organism>
<gene>
    <name evidence="2" type="ORF">H634G_01125</name>
</gene>
<dbReference type="EMBL" id="KE384721">
    <property type="protein sequence ID" value="KJK82997.1"/>
    <property type="molecule type" value="Genomic_DNA"/>
</dbReference>
<accession>A0A0D9P9P9</accession>
<keyword evidence="3" id="KW-1185">Reference proteome</keyword>
<evidence type="ECO:0000313" key="2">
    <source>
        <dbReference type="EMBL" id="KJK82997.1"/>
    </source>
</evidence>
<feature type="compositionally biased region" description="Polar residues" evidence="1">
    <location>
        <begin position="78"/>
        <end position="88"/>
    </location>
</feature>
<dbReference type="Proteomes" id="UP000054544">
    <property type="component" value="Unassembled WGS sequence"/>
</dbReference>
<proteinExistence type="predicted"/>
<sequence>MKESNIRNVSRAEKRSATTEIGSIAKCPKIYHRAQTRDHDKQGMDSEEDDEESDNNEKSDNDKKSENDEKSENDIVDSHNSVNSGSNFNGIDEANFLQMYRTNSGRQLFKLRPDVWTSHGKWRKQFKHLESRCVKDNEGQGPGGSHGRVTNRPFVTWFRLNGRDIQAGIVENPETYQRIVISFTRASSAPPTYGSQGMFDRGATAARAWVAITPQAGTSVIVSLPRARMPSKRPLQNTDSLISELQNVLNAAPDQMAIELLSVGINGLTTDVGSLIWIFNKWSRLNIRLVFVVPNEFPGSQIAFPTLSNGVRYGNFVLSDVVRSTQSSREGSVPTDRCSELLHWLHQIRNYKDDREAGYAELALVTFGRANFRVCPLSESESGIDEATRQTRGLHNHSSDD</sequence>
<feature type="compositionally biased region" description="Acidic residues" evidence="1">
    <location>
        <begin position="45"/>
        <end position="54"/>
    </location>
</feature>
<protein>
    <submittedName>
        <fullName evidence="2">Uncharacterized protein</fullName>
    </submittedName>
</protein>
<reference evidence="3" key="1">
    <citation type="journal article" date="2014" name="BMC Genomics">
        <title>The genome sequence of the biocontrol fungus Metarhizium anisopliae and comparative genomics of Metarhizium species.</title>
        <authorList>
            <person name="Pattemore J.A."/>
            <person name="Hane J.K."/>
            <person name="Williams A.H."/>
            <person name="Wilson B.A."/>
            <person name="Stodart B.J."/>
            <person name="Ash G.J."/>
        </authorList>
    </citation>
    <scope>NUCLEOTIDE SEQUENCE [LARGE SCALE GENOMIC DNA]</scope>
    <source>
        <strain evidence="3">BRIP 53293</strain>
    </source>
</reference>
<evidence type="ECO:0000256" key="1">
    <source>
        <dbReference type="SAM" id="MobiDB-lite"/>
    </source>
</evidence>
<feature type="compositionally biased region" description="Basic and acidic residues" evidence="1">
    <location>
        <begin position="55"/>
        <end position="77"/>
    </location>
</feature>
<feature type="compositionally biased region" description="Basic and acidic residues" evidence="1">
    <location>
        <begin position="1"/>
        <end position="17"/>
    </location>
</feature>
<evidence type="ECO:0000313" key="3">
    <source>
        <dbReference type="Proteomes" id="UP000054544"/>
    </source>
</evidence>
<feature type="region of interest" description="Disordered" evidence="1">
    <location>
        <begin position="1"/>
        <end position="88"/>
    </location>
</feature>
<name>A0A0D9P9P9_METAN</name>
<feature type="compositionally biased region" description="Basic and acidic residues" evidence="1">
    <location>
        <begin position="35"/>
        <end position="44"/>
    </location>
</feature>